<feature type="region of interest" description="Disordered" evidence="1">
    <location>
        <begin position="207"/>
        <end position="245"/>
    </location>
</feature>
<accession>A0A0F9JIB3</accession>
<evidence type="ECO:0000256" key="1">
    <source>
        <dbReference type="SAM" id="MobiDB-lite"/>
    </source>
</evidence>
<proteinExistence type="predicted"/>
<name>A0A0F9JIB3_9ZZZZ</name>
<dbReference type="InterPro" id="IPR013087">
    <property type="entry name" value="Znf_C2H2_type"/>
</dbReference>
<feature type="compositionally biased region" description="Basic and acidic residues" evidence="1">
    <location>
        <begin position="208"/>
        <end position="222"/>
    </location>
</feature>
<protein>
    <recommendedName>
        <fullName evidence="2">C2H2-type domain-containing protein</fullName>
    </recommendedName>
</protein>
<evidence type="ECO:0000313" key="3">
    <source>
        <dbReference type="EMBL" id="KKM69293.1"/>
    </source>
</evidence>
<dbReference type="EMBL" id="LAZR01010014">
    <property type="protein sequence ID" value="KKM69293.1"/>
    <property type="molecule type" value="Genomic_DNA"/>
</dbReference>
<comment type="caution">
    <text evidence="3">The sequence shown here is derived from an EMBL/GenBank/DDBJ whole genome shotgun (WGS) entry which is preliminary data.</text>
</comment>
<reference evidence="3" key="1">
    <citation type="journal article" date="2015" name="Nature">
        <title>Complex archaea that bridge the gap between prokaryotes and eukaryotes.</title>
        <authorList>
            <person name="Spang A."/>
            <person name="Saw J.H."/>
            <person name="Jorgensen S.L."/>
            <person name="Zaremba-Niedzwiedzka K."/>
            <person name="Martijn J."/>
            <person name="Lind A.E."/>
            <person name="van Eijk R."/>
            <person name="Schleper C."/>
            <person name="Guy L."/>
            <person name="Ettema T.J."/>
        </authorList>
    </citation>
    <scope>NUCLEOTIDE SEQUENCE</scope>
</reference>
<feature type="compositionally biased region" description="Polar residues" evidence="1">
    <location>
        <begin position="234"/>
        <end position="245"/>
    </location>
</feature>
<sequence length="245" mass="28709">MLRYLILAGGFWKKSKELLDGKQVDIENTSVVMSDYIIAVKGLPDDMFKPEEVRRYKHFHCETCDRPVSESEMEQKYGCFAHKLKFTERVVDIWRTDVFEAYNPKRVRWINPGFRIWVNNEQGIDKMRHLWRYIKDRYPSNKVLPSPIPVGNLRDWMIDLEDVPVIDLTIEEKEKVAQDAPSVVKVFGCMHYGCDREFGTRQGLFNHLNEDHPKIEKQETQPKKRGRKPKVTVPESSFDNSSSSG</sequence>
<dbReference type="PROSITE" id="PS00028">
    <property type="entry name" value="ZINC_FINGER_C2H2_1"/>
    <property type="match status" value="1"/>
</dbReference>
<feature type="domain" description="C2H2-type" evidence="2">
    <location>
        <begin position="189"/>
        <end position="212"/>
    </location>
</feature>
<gene>
    <name evidence="3" type="ORF">LCGC14_1452270</name>
</gene>
<evidence type="ECO:0000259" key="2">
    <source>
        <dbReference type="PROSITE" id="PS00028"/>
    </source>
</evidence>
<dbReference type="AlphaFoldDB" id="A0A0F9JIB3"/>
<organism evidence="3">
    <name type="scientific">marine sediment metagenome</name>
    <dbReference type="NCBI Taxonomy" id="412755"/>
    <lineage>
        <taxon>unclassified sequences</taxon>
        <taxon>metagenomes</taxon>
        <taxon>ecological metagenomes</taxon>
    </lineage>
</organism>